<evidence type="ECO:0000256" key="7">
    <source>
        <dbReference type="PIRSR" id="PIRSR000915-3"/>
    </source>
</evidence>
<reference evidence="8 9" key="2">
    <citation type="submission" date="2017-09" db="EMBL/GenBank/DDBJ databases">
        <title>Bacillus patelloidae sp. nov., isolated from the intestinal tract of a marine limpet.</title>
        <authorList>
            <person name="Liu R."/>
            <person name="Dong C."/>
            <person name="Shao Z."/>
        </authorList>
    </citation>
    <scope>NUCLEOTIDE SEQUENCE [LARGE SCALE GENOMIC DNA]</scope>
    <source>
        <strain evidence="8 9">SA5d-4</strain>
    </source>
</reference>
<evidence type="ECO:0000256" key="4">
    <source>
        <dbReference type="ARBA" id="ARBA00022842"/>
    </source>
</evidence>
<comment type="cofactor">
    <cofactor evidence="7">
        <name>Mg(2+)</name>
        <dbReference type="ChEBI" id="CHEBI:18420"/>
    </cofactor>
    <text evidence="7">Divalent metal ions. Mg(2+) is the most effective.</text>
</comment>
<keyword evidence="2 7" id="KW-0479">Metal-binding</keyword>
<dbReference type="NCBIfam" id="TIGR01460">
    <property type="entry name" value="HAD-SF-IIA"/>
    <property type="match status" value="1"/>
</dbReference>
<dbReference type="InterPro" id="IPR036412">
    <property type="entry name" value="HAD-like_sf"/>
</dbReference>
<organism evidence="8 9">
    <name type="scientific">Lottiidibacillus patelloidae</name>
    <dbReference type="NCBI Taxonomy" id="2670334"/>
    <lineage>
        <taxon>Bacteria</taxon>
        <taxon>Bacillati</taxon>
        <taxon>Bacillota</taxon>
        <taxon>Bacilli</taxon>
        <taxon>Bacillales</taxon>
        <taxon>Bacillaceae</taxon>
        <taxon>Lottiidibacillus</taxon>
    </lineage>
</organism>
<feature type="active site" description="Proton donor" evidence="5">
    <location>
        <position position="11"/>
    </location>
</feature>
<dbReference type="SFLD" id="SFLDG01139">
    <property type="entry name" value="C2.A:_Pyridoxal_Phosphate_Phos"/>
    <property type="match status" value="1"/>
</dbReference>
<dbReference type="Proteomes" id="UP000217083">
    <property type="component" value="Unassembled WGS sequence"/>
</dbReference>
<evidence type="ECO:0000256" key="2">
    <source>
        <dbReference type="ARBA" id="ARBA00022723"/>
    </source>
</evidence>
<dbReference type="EMBL" id="NPIA01000009">
    <property type="protein sequence ID" value="OZM55963.1"/>
    <property type="molecule type" value="Genomic_DNA"/>
</dbReference>
<evidence type="ECO:0000256" key="1">
    <source>
        <dbReference type="ARBA" id="ARBA00006696"/>
    </source>
</evidence>
<dbReference type="GO" id="GO:0005737">
    <property type="term" value="C:cytoplasm"/>
    <property type="evidence" value="ECO:0007669"/>
    <property type="project" value="TreeGrafter"/>
</dbReference>
<dbReference type="FunFam" id="3.40.50.1000:FF:000053">
    <property type="entry name" value="TIGR01457 family HAD hydrolase"/>
    <property type="match status" value="1"/>
</dbReference>
<gene>
    <name evidence="8" type="ORF">CIB95_14035</name>
</gene>
<comment type="caution">
    <text evidence="8">The sequence shown here is derived from an EMBL/GenBank/DDBJ whole genome shotgun (WGS) entry which is preliminary data.</text>
</comment>
<feature type="binding site" evidence="6">
    <location>
        <position position="180"/>
    </location>
    <ligand>
        <name>substrate</name>
    </ligand>
</feature>
<dbReference type="NCBIfam" id="TIGR01549">
    <property type="entry name" value="HAD-SF-IA-v1"/>
    <property type="match status" value="1"/>
</dbReference>
<evidence type="ECO:0000256" key="5">
    <source>
        <dbReference type="PIRSR" id="PIRSR000915-1"/>
    </source>
</evidence>
<dbReference type="AlphaFoldDB" id="A0A263BQH7"/>
<name>A0A263BQH7_9BACI</name>
<dbReference type="CDD" id="cd07530">
    <property type="entry name" value="HAD_Pase_UmpH-like"/>
    <property type="match status" value="1"/>
</dbReference>
<sequence>MPYKAYLIDLDGTMYLGEQQIEAASDFVKLIKERNLPLLFVTNNSSAKPENVAKKLNDFDIPALEQEVLTSSMAAASYIADQKQGASVYMIGEEGLEHALTAKGLVFDDENPDFVVMGIDREVTYEKFAKACLAVRKGATFLSTNPDAALPTERGFLPGNGSLTSVVHYSTGVTPTYIGKPEAIMIEQALKQLNVRKEEAIMVGDNYATDIMAGINAGVDTLLVYTGVTTKEHLSSVEKMPTFEIQSLNEWKFDE</sequence>
<dbReference type="PANTHER" id="PTHR19288">
    <property type="entry name" value="4-NITROPHENYLPHOSPHATASE-RELATED"/>
    <property type="match status" value="1"/>
</dbReference>
<comment type="similarity">
    <text evidence="1">Belongs to the HAD-like hydrolase superfamily. NagD family.</text>
</comment>
<feature type="binding site" evidence="7">
    <location>
        <position position="205"/>
    </location>
    <ligand>
        <name>Mg(2+)</name>
        <dbReference type="ChEBI" id="CHEBI:18420"/>
    </ligand>
</feature>
<dbReference type="Pfam" id="PF13344">
    <property type="entry name" value="Hydrolase_6"/>
    <property type="match status" value="1"/>
</dbReference>
<evidence type="ECO:0000313" key="9">
    <source>
        <dbReference type="Proteomes" id="UP000217083"/>
    </source>
</evidence>
<dbReference type="Pfam" id="PF13242">
    <property type="entry name" value="Hydrolase_like"/>
    <property type="match status" value="1"/>
</dbReference>
<dbReference type="GO" id="GO:0046872">
    <property type="term" value="F:metal ion binding"/>
    <property type="evidence" value="ECO:0007669"/>
    <property type="project" value="UniProtKB-KW"/>
</dbReference>
<dbReference type="Gene3D" id="3.40.50.1000">
    <property type="entry name" value="HAD superfamily/HAD-like"/>
    <property type="match status" value="2"/>
</dbReference>
<feature type="binding site" evidence="7">
    <location>
        <position position="9"/>
    </location>
    <ligand>
        <name>Mg(2+)</name>
        <dbReference type="ChEBI" id="CHEBI:18420"/>
    </ligand>
</feature>
<evidence type="ECO:0000313" key="8">
    <source>
        <dbReference type="EMBL" id="OZM55963.1"/>
    </source>
</evidence>
<dbReference type="RefSeq" id="WP_094926177.1">
    <property type="nucleotide sequence ID" value="NZ_NPIA01000009.1"/>
</dbReference>
<dbReference type="PIRSF" id="PIRSF000915">
    <property type="entry name" value="PGP-type_phosphatase"/>
    <property type="match status" value="1"/>
</dbReference>
<evidence type="ECO:0000256" key="3">
    <source>
        <dbReference type="ARBA" id="ARBA00022801"/>
    </source>
</evidence>
<proteinExistence type="inferred from homology"/>
<feature type="binding site" evidence="7">
    <location>
        <position position="11"/>
    </location>
    <ligand>
        <name>Mg(2+)</name>
        <dbReference type="ChEBI" id="CHEBI:18420"/>
    </ligand>
</feature>
<dbReference type="GO" id="GO:0016791">
    <property type="term" value="F:phosphatase activity"/>
    <property type="evidence" value="ECO:0007669"/>
    <property type="project" value="TreeGrafter"/>
</dbReference>
<dbReference type="PANTHER" id="PTHR19288:SF46">
    <property type="entry name" value="HALOACID DEHALOGENASE-LIKE HYDROLASE DOMAIN-CONTAINING PROTEIN 2"/>
    <property type="match status" value="1"/>
</dbReference>
<dbReference type="InterPro" id="IPR006354">
    <property type="entry name" value="HAD-SF_hydro_IIA_hyp1"/>
</dbReference>
<reference evidence="9" key="1">
    <citation type="submission" date="2017-08" db="EMBL/GenBank/DDBJ databases">
        <authorList>
            <person name="Huang Z."/>
        </authorList>
    </citation>
    <scope>NUCLEOTIDE SEQUENCE [LARGE SCALE GENOMIC DNA]</scope>
    <source>
        <strain evidence="9">SA5d-4</strain>
    </source>
</reference>
<evidence type="ECO:0000256" key="6">
    <source>
        <dbReference type="PIRSR" id="PIRSR000915-2"/>
    </source>
</evidence>
<keyword evidence="9" id="KW-1185">Reference proteome</keyword>
<dbReference type="InterPro" id="IPR006439">
    <property type="entry name" value="HAD-SF_hydro_IA"/>
</dbReference>
<feature type="active site" description="Nucleophile" evidence="5">
    <location>
        <position position="9"/>
    </location>
</feature>
<keyword evidence="3 8" id="KW-0378">Hydrolase</keyword>
<dbReference type="InterPro" id="IPR006357">
    <property type="entry name" value="HAD-SF_hydro_IIA"/>
</dbReference>
<dbReference type="InterPro" id="IPR023214">
    <property type="entry name" value="HAD_sf"/>
</dbReference>
<dbReference type="NCBIfam" id="TIGR01457">
    <property type="entry name" value="HAD-SF-IIA-hyp2"/>
    <property type="match status" value="1"/>
</dbReference>
<dbReference type="SUPFAM" id="SSF56784">
    <property type="entry name" value="HAD-like"/>
    <property type="match status" value="1"/>
</dbReference>
<protein>
    <submittedName>
        <fullName evidence="8">TIGR01457 family HAD-type hydrolase</fullName>
    </submittedName>
</protein>
<keyword evidence="4 7" id="KW-0460">Magnesium</keyword>
<dbReference type="SFLD" id="SFLDS00003">
    <property type="entry name" value="Haloacid_Dehalogenase"/>
    <property type="match status" value="1"/>
</dbReference>
<accession>A0A263BQH7</accession>